<sequence>MELNLKICLKKKQQHYYYPSPKRLKWNQFLTTQVNIRFFRKDWNQVVLCCFIEISNVVGEDAFMENLITCDYTTSMDIKQEIGDESVAIDNVPNNKFELIVIEKGDSYHQDGEADMDINSTTAGNLIKNYNKCSIEIKQEICDDVDVIPNSETEPIVIEKCEFCHEEFFSPKLKEDHIDVHLSENITCPVCNKSFKTKGDYLNHYPIHQSQISPSNDSFECSTCLKTFVNKQNLTFHVKIHQLTAFQCQECFKCYTRKDDLIIHMRVHSGERPFKCKECLKTFTQRGNLRSHTLTHLGQKEQCPFCLKLFSKQSLKKHEKRHKEKPKFSCDSCPRSFYVLSHLKRHMISHTGEKMYQCEQCYKKFTEPQHLKRHLLVHSGVKAFQCDFCFKKFTEKSHLKSHMKNNHSSDKPHACPVCFKGFRKKSDVTNHVQNQHVQEKIFKCLLCGQGFCKEFFLRMHLKSKHGDIKTDNVEVKGEFSEVAKKST</sequence>
<keyword evidence="4 7" id="KW-0863">Zinc-finger</keyword>
<accession>A0A9P0CQA0</accession>
<evidence type="ECO:0000256" key="3">
    <source>
        <dbReference type="ARBA" id="ARBA00022737"/>
    </source>
</evidence>
<dbReference type="InterPro" id="IPR013087">
    <property type="entry name" value="Znf_C2H2_type"/>
</dbReference>
<feature type="domain" description="C2H2-type" evidence="8">
    <location>
        <begin position="186"/>
        <end position="213"/>
    </location>
</feature>
<dbReference type="GO" id="GO:0000981">
    <property type="term" value="F:DNA-binding transcription factor activity, RNA polymerase II-specific"/>
    <property type="evidence" value="ECO:0007669"/>
    <property type="project" value="TreeGrafter"/>
</dbReference>
<feature type="domain" description="C2H2-type" evidence="8">
    <location>
        <begin position="356"/>
        <end position="383"/>
    </location>
</feature>
<dbReference type="SUPFAM" id="SSF57667">
    <property type="entry name" value="beta-beta-alpha zinc fingers"/>
    <property type="match status" value="5"/>
</dbReference>
<feature type="domain" description="C2H2-type" evidence="8">
    <location>
        <begin position="328"/>
        <end position="355"/>
    </location>
</feature>
<dbReference type="Gene3D" id="3.30.160.60">
    <property type="entry name" value="Classic Zinc Finger"/>
    <property type="match status" value="7"/>
</dbReference>
<dbReference type="FunFam" id="3.30.160.60:FF:000100">
    <property type="entry name" value="Zinc finger 45-like"/>
    <property type="match status" value="1"/>
</dbReference>
<dbReference type="FunFam" id="3.30.160.60:FF:000870">
    <property type="entry name" value="zinc finger protein 197 isoform X1"/>
    <property type="match status" value="1"/>
</dbReference>
<keyword evidence="2" id="KW-0479">Metal-binding</keyword>
<dbReference type="Pfam" id="PF00096">
    <property type="entry name" value="zf-C2H2"/>
    <property type="match status" value="6"/>
</dbReference>
<dbReference type="FunFam" id="3.30.160.60:FF:000446">
    <property type="entry name" value="Zinc finger protein"/>
    <property type="match status" value="1"/>
</dbReference>
<feature type="domain" description="C2H2-type" evidence="8">
    <location>
        <begin position="246"/>
        <end position="273"/>
    </location>
</feature>
<evidence type="ECO:0000256" key="4">
    <source>
        <dbReference type="ARBA" id="ARBA00022771"/>
    </source>
</evidence>
<feature type="domain" description="C2H2-type" evidence="8">
    <location>
        <begin position="219"/>
        <end position="241"/>
    </location>
</feature>
<evidence type="ECO:0000256" key="1">
    <source>
        <dbReference type="ARBA" id="ARBA00004123"/>
    </source>
</evidence>
<evidence type="ECO:0000256" key="7">
    <source>
        <dbReference type="PROSITE-ProRule" id="PRU00042"/>
    </source>
</evidence>
<evidence type="ECO:0000256" key="2">
    <source>
        <dbReference type="ARBA" id="ARBA00022723"/>
    </source>
</evidence>
<proteinExistence type="predicted"/>
<dbReference type="PROSITE" id="PS00028">
    <property type="entry name" value="ZINC_FINGER_C2H2_1"/>
    <property type="match status" value="9"/>
</dbReference>
<dbReference type="SMART" id="SM00355">
    <property type="entry name" value="ZnF_C2H2"/>
    <property type="match status" value="11"/>
</dbReference>
<keyword evidence="5" id="KW-0862">Zinc</keyword>
<dbReference type="InterPro" id="IPR036236">
    <property type="entry name" value="Znf_C2H2_sf"/>
</dbReference>
<dbReference type="GO" id="GO:0005634">
    <property type="term" value="C:nucleus"/>
    <property type="evidence" value="ECO:0007669"/>
    <property type="project" value="UniProtKB-SubCell"/>
</dbReference>
<dbReference type="GO" id="GO:0008270">
    <property type="term" value="F:zinc ion binding"/>
    <property type="evidence" value="ECO:0007669"/>
    <property type="project" value="UniProtKB-KW"/>
</dbReference>
<dbReference type="Proteomes" id="UP001153636">
    <property type="component" value="Chromosome 2"/>
</dbReference>
<reference evidence="9" key="1">
    <citation type="submission" date="2022-01" db="EMBL/GenBank/DDBJ databases">
        <authorList>
            <person name="King R."/>
        </authorList>
    </citation>
    <scope>NUCLEOTIDE SEQUENCE</scope>
</reference>
<keyword evidence="10" id="KW-1185">Reference proteome</keyword>
<dbReference type="PROSITE" id="PS50157">
    <property type="entry name" value="ZINC_FINGER_C2H2_2"/>
    <property type="match status" value="9"/>
</dbReference>
<protein>
    <recommendedName>
        <fullName evidence="8">C2H2-type domain-containing protein</fullName>
    </recommendedName>
</protein>
<dbReference type="OrthoDB" id="8113227at2759"/>
<keyword evidence="6" id="KW-0539">Nucleus</keyword>
<gene>
    <name evidence="9" type="ORF">PSYICH_LOCUS7023</name>
</gene>
<feature type="domain" description="C2H2-type" evidence="8">
    <location>
        <begin position="384"/>
        <end position="412"/>
    </location>
</feature>
<evidence type="ECO:0000256" key="5">
    <source>
        <dbReference type="ARBA" id="ARBA00022833"/>
    </source>
</evidence>
<feature type="domain" description="C2H2-type" evidence="8">
    <location>
        <begin position="442"/>
        <end position="470"/>
    </location>
</feature>
<dbReference type="AlphaFoldDB" id="A0A9P0CQA0"/>
<dbReference type="GO" id="GO:0000977">
    <property type="term" value="F:RNA polymerase II transcription regulatory region sequence-specific DNA binding"/>
    <property type="evidence" value="ECO:0007669"/>
    <property type="project" value="TreeGrafter"/>
</dbReference>
<evidence type="ECO:0000313" key="10">
    <source>
        <dbReference type="Proteomes" id="UP001153636"/>
    </source>
</evidence>
<comment type="subcellular location">
    <subcellularLocation>
        <location evidence="1">Nucleus</location>
    </subcellularLocation>
</comment>
<evidence type="ECO:0000259" key="8">
    <source>
        <dbReference type="PROSITE" id="PS50157"/>
    </source>
</evidence>
<feature type="domain" description="C2H2-type" evidence="8">
    <location>
        <begin position="274"/>
        <end position="301"/>
    </location>
</feature>
<dbReference type="PANTHER" id="PTHR24409">
    <property type="entry name" value="ZINC FINGER PROTEIN 142"/>
    <property type="match status" value="1"/>
</dbReference>
<organism evidence="9 10">
    <name type="scientific">Psylliodes chrysocephalus</name>
    <dbReference type="NCBI Taxonomy" id="3402493"/>
    <lineage>
        <taxon>Eukaryota</taxon>
        <taxon>Metazoa</taxon>
        <taxon>Ecdysozoa</taxon>
        <taxon>Arthropoda</taxon>
        <taxon>Hexapoda</taxon>
        <taxon>Insecta</taxon>
        <taxon>Pterygota</taxon>
        <taxon>Neoptera</taxon>
        <taxon>Endopterygota</taxon>
        <taxon>Coleoptera</taxon>
        <taxon>Polyphaga</taxon>
        <taxon>Cucujiformia</taxon>
        <taxon>Chrysomeloidea</taxon>
        <taxon>Chrysomelidae</taxon>
        <taxon>Galerucinae</taxon>
        <taxon>Alticini</taxon>
        <taxon>Psylliodes</taxon>
    </lineage>
</organism>
<name>A0A9P0CQA0_9CUCU</name>
<dbReference type="FunFam" id="3.30.160.60:FF:000110">
    <property type="entry name" value="Zinc finger protein-like"/>
    <property type="match status" value="1"/>
</dbReference>
<dbReference type="PANTHER" id="PTHR24409:SF295">
    <property type="entry name" value="AZ2-RELATED"/>
    <property type="match status" value="1"/>
</dbReference>
<evidence type="ECO:0000313" key="9">
    <source>
        <dbReference type="EMBL" id="CAH1105946.1"/>
    </source>
</evidence>
<evidence type="ECO:0000256" key="6">
    <source>
        <dbReference type="ARBA" id="ARBA00023242"/>
    </source>
</evidence>
<feature type="domain" description="C2H2-type" evidence="8">
    <location>
        <begin position="413"/>
        <end position="441"/>
    </location>
</feature>
<dbReference type="EMBL" id="OV651814">
    <property type="protein sequence ID" value="CAH1105946.1"/>
    <property type="molecule type" value="Genomic_DNA"/>
</dbReference>
<keyword evidence="3" id="KW-0677">Repeat</keyword>